<dbReference type="Pfam" id="PF13598">
    <property type="entry name" value="DUF4139"/>
    <property type="match status" value="1"/>
</dbReference>
<feature type="domain" description="DUF4139" evidence="2">
    <location>
        <begin position="231"/>
        <end position="682"/>
    </location>
</feature>
<dbReference type="EMBL" id="WBVO01000005">
    <property type="protein sequence ID" value="KAB2810153.1"/>
    <property type="molecule type" value="Genomic_DNA"/>
</dbReference>
<name>A0A6N6RIG1_9FLAO</name>
<protein>
    <submittedName>
        <fullName evidence="4">Mucoidy inhibitor MuiA family protein</fullName>
    </submittedName>
</protein>
<dbReference type="OrthoDB" id="634585at2"/>
<accession>A0A6N6RIG1</accession>
<dbReference type="Proteomes" id="UP000468650">
    <property type="component" value="Unassembled WGS sequence"/>
</dbReference>
<dbReference type="InterPro" id="IPR037291">
    <property type="entry name" value="DUF4139"/>
</dbReference>
<feature type="domain" description="DUF4140" evidence="3">
    <location>
        <begin position="52"/>
        <end position="149"/>
    </location>
</feature>
<sequence>MRKPPQFPSFGIFIALRKYKSLYMKTLYSLLLIGLSVATFGQARVSSEIDQVTVYKAGASIHRTASTTFQKGESTILLTDIPNGLQSEAIQVKTPTGVRLLKMEYRYLSPTEMGFEDLTSIGDQIREVTDKIEAEKDIQTSLREDLSFIGENSVLNEGSSVADLRSTDAYFSRRRREIRTAIRESLQRVEELQEEAQKLKSDLASIEAGMSKPASVIEVTLTSTQTKNGAIEITYYSPLASWSPYYNVRTDEQSSSIDFELMGTIVQNTGEDWDDVSLELSTGNPSLGVNEPSIPTWRLSRNDYLVPHRTVSRPSVAVPRTQTFHALITDLETGNPLPHARVELIRGNERIIATSDTLGQVQLPRLDLSTYQLRCFYEGYRDLNSSVALMGQPNLQRIRLSKSAAGQMVTVQFDKPVPASRSIAVERDEIAMMSSREVGMTTTMSPNSYSSDVVYSREEYEEFNRGNSNNLAEVEIVTTRNFQRISQQLGSLYMVDEPFSIPSTGLPEDVWIETTNASSELVVRIRPALSTRAYLIAKITDWEALNLQEASANFFVDGNYNGNGRINPNNTEDTLEIPLGVDPGVTFTRNRINARTAKVFLSRKVEETFHYEISVRNTKQVPISLEIEEQFPISTIDDVRVSEKLAEGARVERNTGFITWEKELPPNESHEVSYRFLVSYPKENNGVNLPR</sequence>
<reference evidence="4 5" key="1">
    <citation type="submission" date="2019-09" db="EMBL/GenBank/DDBJ databases">
        <title>Genomes of family Cryomorphaceae.</title>
        <authorList>
            <person name="Bowman J.P."/>
        </authorList>
    </citation>
    <scope>NUCLEOTIDE SEQUENCE [LARGE SCALE GENOMIC DNA]</scope>
    <source>
        <strain evidence="4 5">LMG 25704</strain>
    </source>
</reference>
<keyword evidence="1" id="KW-0175">Coiled coil</keyword>
<gene>
    <name evidence="4" type="ORF">F8C67_07930</name>
</gene>
<evidence type="ECO:0000256" key="1">
    <source>
        <dbReference type="SAM" id="Coils"/>
    </source>
</evidence>
<dbReference type="Pfam" id="PF13600">
    <property type="entry name" value="DUF4140"/>
    <property type="match status" value="1"/>
</dbReference>
<dbReference type="AlphaFoldDB" id="A0A6N6RIG1"/>
<comment type="caution">
    <text evidence="4">The sequence shown here is derived from an EMBL/GenBank/DDBJ whole genome shotgun (WGS) entry which is preliminary data.</text>
</comment>
<dbReference type="InterPro" id="IPR011935">
    <property type="entry name" value="CHP02231"/>
</dbReference>
<proteinExistence type="predicted"/>
<dbReference type="PANTHER" id="PTHR31005:SF8">
    <property type="entry name" value="DUF4139 DOMAIN-CONTAINING PROTEIN"/>
    <property type="match status" value="1"/>
</dbReference>
<evidence type="ECO:0000259" key="2">
    <source>
        <dbReference type="Pfam" id="PF13598"/>
    </source>
</evidence>
<evidence type="ECO:0000313" key="4">
    <source>
        <dbReference type="EMBL" id="KAB2810153.1"/>
    </source>
</evidence>
<dbReference type="SUPFAM" id="SSF49464">
    <property type="entry name" value="Carboxypeptidase regulatory domain-like"/>
    <property type="match status" value="1"/>
</dbReference>
<keyword evidence="5" id="KW-1185">Reference proteome</keyword>
<dbReference type="InterPro" id="IPR008969">
    <property type="entry name" value="CarboxyPept-like_regulatory"/>
</dbReference>
<dbReference type="NCBIfam" id="TIGR02231">
    <property type="entry name" value="mucoidy inhibitor MuiA family protein"/>
    <property type="match status" value="1"/>
</dbReference>
<dbReference type="PANTHER" id="PTHR31005">
    <property type="entry name" value="DUF4139 DOMAIN-CONTAINING PROTEIN"/>
    <property type="match status" value="1"/>
</dbReference>
<feature type="coiled-coil region" evidence="1">
    <location>
        <begin position="175"/>
        <end position="209"/>
    </location>
</feature>
<evidence type="ECO:0000313" key="5">
    <source>
        <dbReference type="Proteomes" id="UP000468650"/>
    </source>
</evidence>
<evidence type="ECO:0000259" key="3">
    <source>
        <dbReference type="Pfam" id="PF13600"/>
    </source>
</evidence>
<dbReference type="InterPro" id="IPR025554">
    <property type="entry name" value="DUF4140"/>
</dbReference>
<organism evidence="4 5">
    <name type="scientific">Phaeocystidibacter luteus</name>
    <dbReference type="NCBI Taxonomy" id="911197"/>
    <lineage>
        <taxon>Bacteria</taxon>
        <taxon>Pseudomonadati</taxon>
        <taxon>Bacteroidota</taxon>
        <taxon>Flavobacteriia</taxon>
        <taxon>Flavobacteriales</taxon>
        <taxon>Phaeocystidibacteraceae</taxon>
        <taxon>Phaeocystidibacter</taxon>
    </lineage>
</organism>